<protein>
    <submittedName>
        <fullName evidence="1">Uncharacterized protein</fullName>
    </submittedName>
</protein>
<dbReference type="AlphaFoldDB" id="A0A2P2QYX6"/>
<organism evidence="1">
    <name type="scientific">Rhizophora mucronata</name>
    <name type="common">Asiatic mangrove</name>
    <dbReference type="NCBI Taxonomy" id="61149"/>
    <lineage>
        <taxon>Eukaryota</taxon>
        <taxon>Viridiplantae</taxon>
        <taxon>Streptophyta</taxon>
        <taxon>Embryophyta</taxon>
        <taxon>Tracheophyta</taxon>
        <taxon>Spermatophyta</taxon>
        <taxon>Magnoliopsida</taxon>
        <taxon>eudicotyledons</taxon>
        <taxon>Gunneridae</taxon>
        <taxon>Pentapetalae</taxon>
        <taxon>rosids</taxon>
        <taxon>fabids</taxon>
        <taxon>Malpighiales</taxon>
        <taxon>Rhizophoraceae</taxon>
        <taxon>Rhizophora</taxon>
    </lineage>
</organism>
<evidence type="ECO:0000313" key="1">
    <source>
        <dbReference type="EMBL" id="MBX72226.1"/>
    </source>
</evidence>
<proteinExistence type="predicted"/>
<dbReference type="EMBL" id="GGEC01091742">
    <property type="protein sequence ID" value="MBX72226.1"/>
    <property type="molecule type" value="Transcribed_RNA"/>
</dbReference>
<reference evidence="1" key="1">
    <citation type="submission" date="2018-02" db="EMBL/GenBank/DDBJ databases">
        <title>Rhizophora mucronata_Transcriptome.</title>
        <authorList>
            <person name="Meera S.P."/>
            <person name="Sreeshan A."/>
            <person name="Augustine A."/>
        </authorList>
    </citation>
    <scope>NUCLEOTIDE SEQUENCE</scope>
    <source>
        <tissue evidence="1">Leaf</tissue>
    </source>
</reference>
<accession>A0A2P2QYX6</accession>
<name>A0A2P2QYX6_RHIMU</name>
<sequence length="36" mass="4341">MHNINIQRLELKYNSQKKTANQVLKCQIHHKVVQRV</sequence>